<dbReference type="EMBL" id="CP001928">
    <property type="protein sequence ID" value="ADI38691.1"/>
    <property type="molecule type" value="Genomic_DNA"/>
</dbReference>
<accession>D6YRJ7</accession>
<proteinExistence type="predicted"/>
<organism evidence="1 2">
    <name type="scientific">Waddlia chondrophila (strain ATCC VR-1470 / WSU 86-1044)</name>
    <dbReference type="NCBI Taxonomy" id="716544"/>
    <lineage>
        <taxon>Bacteria</taxon>
        <taxon>Pseudomonadati</taxon>
        <taxon>Chlamydiota</taxon>
        <taxon>Chlamydiia</taxon>
        <taxon>Parachlamydiales</taxon>
        <taxon>Waddliaceae</taxon>
        <taxon>Waddlia</taxon>
    </lineage>
</organism>
<sequence length="35" mass="4246">MESFCFVSTIIEKSHLFRHNTKIFLMQIFFQTHAL</sequence>
<keyword evidence="2" id="KW-1185">Reference proteome</keyword>
<dbReference type="KEGG" id="wch:wcw_1340"/>
<name>D6YRJ7_WADCW</name>
<dbReference type="Proteomes" id="UP000001505">
    <property type="component" value="Chromosome"/>
</dbReference>
<reference evidence="1 2" key="1">
    <citation type="journal article" date="2010" name="PLoS ONE">
        <title>The Waddlia genome: a window into chlamydial biology.</title>
        <authorList>
            <person name="Bertelli C."/>
            <person name="Collyn F."/>
            <person name="Croxatto A."/>
            <person name="Ruckert C."/>
            <person name="Polkinghorne A."/>
            <person name="Kebbi-Beghdadi C."/>
            <person name="Goesmann A."/>
            <person name="Vaughan L."/>
            <person name="Greub G."/>
        </authorList>
    </citation>
    <scope>NUCLEOTIDE SEQUENCE [LARGE SCALE GENOMIC DNA]</scope>
    <source>
        <strain evidence="2">ATCC VR-1470 / WSU 86-1044</strain>
    </source>
</reference>
<gene>
    <name evidence="1" type="ordered locus">wcw_1340</name>
</gene>
<dbReference type="HOGENOM" id="CLU_3368048_0_0_0"/>
<protein>
    <submittedName>
        <fullName evidence="1">Uncharacterized protein</fullName>
    </submittedName>
</protein>
<evidence type="ECO:0000313" key="1">
    <source>
        <dbReference type="EMBL" id="ADI38691.1"/>
    </source>
</evidence>
<evidence type="ECO:0000313" key="2">
    <source>
        <dbReference type="Proteomes" id="UP000001505"/>
    </source>
</evidence>
<dbReference type="AlphaFoldDB" id="D6YRJ7"/>